<dbReference type="AlphaFoldDB" id="A0AB33IP84"/>
<proteinExistence type="predicted"/>
<dbReference type="Pfam" id="PF16118">
    <property type="entry name" value="DUF4834"/>
    <property type="match status" value="1"/>
</dbReference>
<keyword evidence="2" id="KW-0812">Transmembrane</keyword>
<keyword evidence="2" id="KW-1133">Transmembrane helix</keyword>
<feature type="transmembrane region" description="Helical" evidence="2">
    <location>
        <begin position="6"/>
        <end position="26"/>
    </location>
</feature>
<evidence type="ECO:0000313" key="3">
    <source>
        <dbReference type="EMBL" id="BFO71395.1"/>
    </source>
</evidence>
<accession>A0AB33IP84</accession>
<dbReference type="InterPro" id="IPR032272">
    <property type="entry name" value="DUF4834"/>
</dbReference>
<keyword evidence="2" id="KW-0472">Membrane</keyword>
<reference evidence="3" key="1">
    <citation type="submission" date="2024-07" db="EMBL/GenBank/DDBJ databases">
        <title>Complete genome sequence of Prevotella sp. YM-2024 GTC17253.</title>
        <authorList>
            <person name="Hayashi M."/>
            <person name="Muto Y."/>
            <person name="Tanaka K."/>
            <person name="Niwa H."/>
        </authorList>
    </citation>
    <scope>NUCLEOTIDE SEQUENCE</scope>
    <source>
        <strain evidence="3">GTC17253</strain>
    </source>
</reference>
<evidence type="ECO:0000256" key="1">
    <source>
        <dbReference type="SAM" id="MobiDB-lite"/>
    </source>
</evidence>
<name>A0AB33IP84_9BACT</name>
<organism evidence="3">
    <name type="scientific">Prevotella sp. GTC17253</name>
    <dbReference type="NCBI Taxonomy" id="3236793"/>
    <lineage>
        <taxon>Bacteria</taxon>
        <taxon>Pseudomonadati</taxon>
        <taxon>Bacteroidota</taxon>
        <taxon>Bacteroidia</taxon>
        <taxon>Bacteroidales</taxon>
        <taxon>Prevotellaceae</taxon>
        <taxon>Prevotella</taxon>
    </lineage>
</organism>
<evidence type="ECO:0008006" key="4">
    <source>
        <dbReference type="Google" id="ProtNLM"/>
    </source>
</evidence>
<evidence type="ECO:0000256" key="2">
    <source>
        <dbReference type="SAM" id="Phobius"/>
    </source>
</evidence>
<dbReference type="EMBL" id="AP035785">
    <property type="protein sequence ID" value="BFO71395.1"/>
    <property type="molecule type" value="Genomic_DNA"/>
</dbReference>
<feature type="compositionally biased region" description="Low complexity" evidence="1">
    <location>
        <begin position="44"/>
        <end position="56"/>
    </location>
</feature>
<feature type="region of interest" description="Disordered" evidence="1">
    <location>
        <begin position="44"/>
        <end position="70"/>
    </location>
</feature>
<protein>
    <recommendedName>
        <fullName evidence="4">DUF4834 family protein</fullName>
    </recommendedName>
</protein>
<gene>
    <name evidence="3" type="ORF">GTC17253_13610</name>
</gene>
<sequence>MVFLKLIFFVFVAGLLALVFIAYSFFRRLRDSARKMQDQVNGRYAGRASASSSTRRTYSDKEGETVVDQRTSAEANQKIFSKDEGEYVDFKEE</sequence>